<dbReference type="AlphaFoldDB" id="A0A8W8KKM6"/>
<evidence type="ECO:0000256" key="2">
    <source>
        <dbReference type="SAM" id="Phobius"/>
    </source>
</evidence>
<feature type="compositionally biased region" description="Basic and acidic residues" evidence="1">
    <location>
        <begin position="66"/>
        <end position="78"/>
    </location>
</feature>
<feature type="transmembrane region" description="Helical" evidence="2">
    <location>
        <begin position="15"/>
        <end position="36"/>
    </location>
</feature>
<keyword evidence="4" id="KW-1185">Reference proteome</keyword>
<keyword evidence="2" id="KW-0812">Transmembrane</keyword>
<feature type="transmembrane region" description="Helical" evidence="2">
    <location>
        <begin position="124"/>
        <end position="144"/>
    </location>
</feature>
<keyword evidence="2" id="KW-1133">Transmembrane helix</keyword>
<keyword evidence="2" id="KW-0472">Membrane</keyword>
<accession>A0A8W8KKM6</accession>
<feature type="region of interest" description="Disordered" evidence="1">
    <location>
        <begin position="55"/>
        <end position="78"/>
    </location>
</feature>
<protein>
    <submittedName>
        <fullName evidence="3">Uncharacterized protein</fullName>
    </submittedName>
</protein>
<proteinExistence type="predicted"/>
<evidence type="ECO:0000313" key="3">
    <source>
        <dbReference type="EnsemblMetazoa" id="G23996.2:cds"/>
    </source>
</evidence>
<organism evidence="3 4">
    <name type="scientific">Magallana gigas</name>
    <name type="common">Pacific oyster</name>
    <name type="synonym">Crassostrea gigas</name>
    <dbReference type="NCBI Taxonomy" id="29159"/>
    <lineage>
        <taxon>Eukaryota</taxon>
        <taxon>Metazoa</taxon>
        <taxon>Spiralia</taxon>
        <taxon>Lophotrochozoa</taxon>
        <taxon>Mollusca</taxon>
        <taxon>Bivalvia</taxon>
        <taxon>Autobranchia</taxon>
        <taxon>Pteriomorphia</taxon>
        <taxon>Ostreida</taxon>
        <taxon>Ostreoidea</taxon>
        <taxon>Ostreidae</taxon>
        <taxon>Magallana</taxon>
    </lineage>
</organism>
<reference evidence="3" key="1">
    <citation type="submission" date="2022-08" db="UniProtKB">
        <authorList>
            <consortium name="EnsemblMetazoa"/>
        </authorList>
    </citation>
    <scope>IDENTIFICATION</scope>
    <source>
        <strain evidence="3">05x7-T-G4-1.051#20</strain>
    </source>
</reference>
<name>A0A8W8KKM6_MAGGI</name>
<evidence type="ECO:0000256" key="1">
    <source>
        <dbReference type="SAM" id="MobiDB-lite"/>
    </source>
</evidence>
<evidence type="ECO:0000313" key="4">
    <source>
        <dbReference type="Proteomes" id="UP000005408"/>
    </source>
</evidence>
<dbReference type="Proteomes" id="UP000005408">
    <property type="component" value="Unassembled WGS sequence"/>
</dbReference>
<dbReference type="EnsemblMetazoa" id="G23996.2">
    <property type="protein sequence ID" value="G23996.2:cds"/>
    <property type="gene ID" value="G23996"/>
</dbReference>
<sequence>MDFQNTNGRDDTWKIVAFTLIGSIVSMLAVGLMKLLRSWLNKRFKQENIVSKESQTGRNIIPPNENQKEENKYEGHRSSPSHYEMEAVHSYNMSVENNYADLRTPAVSSIYDNPDDIDKTWMNVALALIGAVVILALFGLLFLIKSWVAKRCTFWRNGFMNQIENTEDVHGYEIRRFLPSHDAIESAEPHRLSDESNYTDLRHSALFPIYDNPHECMPCPHKNAAPVDALLDVLIDEENDSIWPYSLAKANWSSDSTQDKNPIVQK</sequence>